<dbReference type="GO" id="GO:0019825">
    <property type="term" value="F:oxygen binding"/>
    <property type="evidence" value="ECO:0007669"/>
    <property type="project" value="InterPro"/>
</dbReference>
<keyword evidence="3" id="KW-0479">Metal-binding</keyword>
<keyword evidence="1" id="KW-0813">Transport</keyword>
<dbReference type="InterPro" id="IPR009050">
    <property type="entry name" value="Globin-like_sf"/>
</dbReference>
<dbReference type="SUPFAM" id="SSF46458">
    <property type="entry name" value="Globin-like"/>
    <property type="match status" value="1"/>
</dbReference>
<dbReference type="EMBL" id="FQWQ01000002">
    <property type="protein sequence ID" value="SHH16815.1"/>
    <property type="molecule type" value="Genomic_DNA"/>
</dbReference>
<keyword evidence="4" id="KW-0408">Iron</keyword>
<reference evidence="5" key="1">
    <citation type="submission" date="2016-11" db="EMBL/GenBank/DDBJ databases">
        <authorList>
            <person name="Jaros S."/>
            <person name="Januszkiewicz K."/>
            <person name="Wedrychowicz H."/>
        </authorList>
    </citation>
    <scope>NUCLEOTIDE SEQUENCE [LARGE SCALE GENOMIC DNA]</scope>
    <source>
        <strain evidence="5">DSM 24574</strain>
    </source>
</reference>
<gene>
    <name evidence="5" type="ORF">SAMN04488109_2979</name>
</gene>
<evidence type="ECO:0000256" key="4">
    <source>
        <dbReference type="ARBA" id="ARBA00023004"/>
    </source>
</evidence>
<dbReference type="GO" id="GO:0046872">
    <property type="term" value="F:metal ion binding"/>
    <property type="evidence" value="ECO:0007669"/>
    <property type="project" value="UniProtKB-KW"/>
</dbReference>
<organism evidence="5 6">
    <name type="scientific">Chryseolinea serpens</name>
    <dbReference type="NCBI Taxonomy" id="947013"/>
    <lineage>
        <taxon>Bacteria</taxon>
        <taxon>Pseudomonadati</taxon>
        <taxon>Bacteroidota</taxon>
        <taxon>Cytophagia</taxon>
        <taxon>Cytophagales</taxon>
        <taxon>Fulvivirgaceae</taxon>
        <taxon>Chryseolinea</taxon>
    </lineage>
</organism>
<evidence type="ECO:0000313" key="6">
    <source>
        <dbReference type="Proteomes" id="UP000184212"/>
    </source>
</evidence>
<dbReference type="InterPro" id="IPR001486">
    <property type="entry name" value="Hemoglobin_trunc"/>
</dbReference>
<dbReference type="RefSeq" id="WP_073137250.1">
    <property type="nucleotide sequence ID" value="NZ_FQWQ01000002.1"/>
</dbReference>
<dbReference type="STRING" id="947013.SAMN04488109_2979"/>
<dbReference type="GO" id="GO:0020037">
    <property type="term" value="F:heme binding"/>
    <property type="evidence" value="ECO:0007669"/>
    <property type="project" value="InterPro"/>
</dbReference>
<accession>A0A1M5QRQ0</accession>
<dbReference type="Gene3D" id="1.10.490.10">
    <property type="entry name" value="Globins"/>
    <property type="match status" value="1"/>
</dbReference>
<evidence type="ECO:0000313" key="5">
    <source>
        <dbReference type="EMBL" id="SHH16815.1"/>
    </source>
</evidence>
<keyword evidence="2" id="KW-0349">Heme</keyword>
<dbReference type="Proteomes" id="UP000184212">
    <property type="component" value="Unassembled WGS sequence"/>
</dbReference>
<keyword evidence="6" id="KW-1185">Reference proteome</keyword>
<name>A0A1M5QRQ0_9BACT</name>
<evidence type="ECO:0000256" key="3">
    <source>
        <dbReference type="ARBA" id="ARBA00022723"/>
    </source>
</evidence>
<protein>
    <submittedName>
        <fullName evidence="5">Hemoglobin</fullName>
    </submittedName>
</protein>
<sequence>MTQRNDIVDRKDIEMLVDRFYETVREDPLLAPQFAHVEWARHLPTMYNFWSSMMLGEQSYRGNPFQKHVGLPLERQHFNTWIKIFMDIVDGNFRGEKAEEIKKRAQQIAGVFQHRMNLMKETS</sequence>
<dbReference type="AlphaFoldDB" id="A0A1M5QRQ0"/>
<dbReference type="OrthoDB" id="25954at2"/>
<evidence type="ECO:0000256" key="2">
    <source>
        <dbReference type="ARBA" id="ARBA00022617"/>
    </source>
</evidence>
<dbReference type="Pfam" id="PF01152">
    <property type="entry name" value="Bac_globin"/>
    <property type="match status" value="1"/>
</dbReference>
<dbReference type="CDD" id="cd08916">
    <property type="entry name" value="TrHb3_P"/>
    <property type="match status" value="1"/>
</dbReference>
<proteinExistence type="predicted"/>
<dbReference type="InterPro" id="IPR012292">
    <property type="entry name" value="Globin/Proto"/>
</dbReference>
<evidence type="ECO:0000256" key="1">
    <source>
        <dbReference type="ARBA" id="ARBA00022448"/>
    </source>
</evidence>